<dbReference type="Proteomes" id="UP001367508">
    <property type="component" value="Unassembled WGS sequence"/>
</dbReference>
<sequence length="138" mass="15365">MEGTHKDKGKGVMEAENSGTELTALVVDDDKFCRMIHQTLLNRVGVKNQAVENGKEAVEIHNGGQSFDLILMDRDMPVMDGIEATKILRSMEIRSTIIGVSSCPIAQIREFMEAGLDDYYMKPLTVDMLVAILDRFNS</sequence>
<organism evidence="3 4">
    <name type="scientific">Canavalia gladiata</name>
    <name type="common">Sword bean</name>
    <name type="synonym">Dolichos gladiatus</name>
    <dbReference type="NCBI Taxonomy" id="3824"/>
    <lineage>
        <taxon>Eukaryota</taxon>
        <taxon>Viridiplantae</taxon>
        <taxon>Streptophyta</taxon>
        <taxon>Embryophyta</taxon>
        <taxon>Tracheophyta</taxon>
        <taxon>Spermatophyta</taxon>
        <taxon>Magnoliopsida</taxon>
        <taxon>eudicotyledons</taxon>
        <taxon>Gunneridae</taxon>
        <taxon>Pentapetalae</taxon>
        <taxon>rosids</taxon>
        <taxon>fabids</taxon>
        <taxon>Fabales</taxon>
        <taxon>Fabaceae</taxon>
        <taxon>Papilionoideae</taxon>
        <taxon>50 kb inversion clade</taxon>
        <taxon>NPAAA clade</taxon>
        <taxon>indigoferoid/millettioid clade</taxon>
        <taxon>Phaseoleae</taxon>
        <taxon>Canavalia</taxon>
    </lineage>
</organism>
<comment type="caution">
    <text evidence="3">The sequence shown here is derived from an EMBL/GenBank/DDBJ whole genome shotgun (WGS) entry which is preliminary data.</text>
</comment>
<dbReference type="CDD" id="cd17546">
    <property type="entry name" value="REC_hyHK_CKI1_RcsC-like"/>
    <property type="match status" value="1"/>
</dbReference>
<dbReference type="GO" id="GO:0000160">
    <property type="term" value="P:phosphorelay signal transduction system"/>
    <property type="evidence" value="ECO:0007669"/>
    <property type="project" value="InterPro"/>
</dbReference>
<dbReference type="SMART" id="SM00448">
    <property type="entry name" value="REC"/>
    <property type="match status" value="1"/>
</dbReference>
<accession>A0AAN9LJ24</accession>
<dbReference type="InterPro" id="IPR011006">
    <property type="entry name" value="CheY-like_superfamily"/>
</dbReference>
<dbReference type="PROSITE" id="PS50110">
    <property type="entry name" value="RESPONSE_REGULATORY"/>
    <property type="match status" value="1"/>
</dbReference>
<keyword evidence="4" id="KW-1185">Reference proteome</keyword>
<protein>
    <recommendedName>
        <fullName evidence="2">Response regulatory domain-containing protein</fullName>
    </recommendedName>
</protein>
<dbReference type="InterPro" id="IPR001789">
    <property type="entry name" value="Sig_transdc_resp-reg_receiver"/>
</dbReference>
<name>A0AAN9LJ24_CANGL</name>
<reference evidence="3 4" key="1">
    <citation type="submission" date="2024-01" db="EMBL/GenBank/DDBJ databases">
        <title>The genomes of 5 underutilized Papilionoideae crops provide insights into root nodulation and disease resistanc.</title>
        <authorList>
            <person name="Jiang F."/>
        </authorList>
    </citation>
    <scope>NUCLEOTIDE SEQUENCE [LARGE SCALE GENOMIC DNA]</scope>
    <source>
        <strain evidence="3">LVBAO_FW01</strain>
        <tissue evidence="3">Leaves</tissue>
    </source>
</reference>
<evidence type="ECO:0000313" key="4">
    <source>
        <dbReference type="Proteomes" id="UP001367508"/>
    </source>
</evidence>
<dbReference type="AlphaFoldDB" id="A0AAN9LJ24"/>
<evidence type="ECO:0000259" key="2">
    <source>
        <dbReference type="PROSITE" id="PS50110"/>
    </source>
</evidence>
<feature type="domain" description="Response regulatory" evidence="2">
    <location>
        <begin position="23"/>
        <end position="137"/>
    </location>
</feature>
<keyword evidence="1" id="KW-0597">Phosphoprotein</keyword>
<dbReference type="Pfam" id="PF00072">
    <property type="entry name" value="Response_reg"/>
    <property type="match status" value="1"/>
</dbReference>
<dbReference type="SUPFAM" id="SSF52172">
    <property type="entry name" value="CheY-like"/>
    <property type="match status" value="1"/>
</dbReference>
<dbReference type="EMBL" id="JAYMYQ010000004">
    <property type="protein sequence ID" value="KAK7336930.1"/>
    <property type="molecule type" value="Genomic_DNA"/>
</dbReference>
<evidence type="ECO:0000313" key="3">
    <source>
        <dbReference type="EMBL" id="KAK7336930.1"/>
    </source>
</evidence>
<dbReference type="PANTHER" id="PTHR43228:SF12">
    <property type="entry name" value="TWO-COMPONENT RESPONSE REGULATOR 24"/>
    <property type="match status" value="1"/>
</dbReference>
<dbReference type="InterPro" id="IPR052048">
    <property type="entry name" value="ST_Response_Regulator"/>
</dbReference>
<dbReference type="PANTHER" id="PTHR43228">
    <property type="entry name" value="TWO-COMPONENT RESPONSE REGULATOR"/>
    <property type="match status" value="1"/>
</dbReference>
<evidence type="ECO:0000256" key="1">
    <source>
        <dbReference type="PROSITE-ProRule" id="PRU00169"/>
    </source>
</evidence>
<feature type="modified residue" description="4-aspartylphosphate" evidence="1">
    <location>
        <position position="73"/>
    </location>
</feature>
<proteinExistence type="predicted"/>
<gene>
    <name evidence="3" type="ORF">VNO77_17483</name>
</gene>
<dbReference type="Gene3D" id="3.40.50.2300">
    <property type="match status" value="1"/>
</dbReference>